<evidence type="ECO:0000256" key="3">
    <source>
        <dbReference type="SAM" id="MobiDB-lite"/>
    </source>
</evidence>
<name>A0AAV9IY08_CYACA</name>
<dbReference type="Gene3D" id="2.40.50.430">
    <property type="match status" value="1"/>
</dbReference>
<sequence>MATDENGRVAGTVTQRAHAAYTNDDAECGFVEAEGDGAVPNFFQQYSQTYFCRLAEVRRFFQQAAPDAYVSLSEVPTGTASTVIGVIYKQMPLKPSVLREYAGDVMLPVPEVKRANYVSDEDRVFIEDETGRTELCLASAGDKDGLVSGVVMAVRGTQMEDGRLRVEELRYPPTAPLPPPPPSTTLPKSADGSVDTEPLYACFLSDIDPTAARAQLLLDYLTGNLGIDLPRVRRIARVVIAGNIGDSDAADAFLANLAASVPVDLLPGDRDPVRSAWPQRPFHRILLPRAATPGKTALTRCSNPHTFTLHGRRFLGTSGQNVDNLMRFSRVTSTTEALHRLLRYRHVAPTAPDTLVCQPVWRRDPLLIRHLPQVFFSGNADAFAAQTVSLPLPSAISSTDAAAMDTAAPAECASVLLLSVPRYAASGAAVLLDLQTLQVQLLRVDDLP</sequence>
<dbReference type="InterPro" id="IPR024826">
    <property type="entry name" value="DNA_pol_delta/II_ssu"/>
</dbReference>
<feature type="domain" description="DNA polymerase alpha/delta/epsilon subunit B" evidence="4">
    <location>
        <begin position="248"/>
        <end position="383"/>
    </location>
</feature>
<evidence type="ECO:0000256" key="1">
    <source>
        <dbReference type="ARBA" id="ARBA00006035"/>
    </source>
</evidence>
<dbReference type="GO" id="GO:0043625">
    <property type="term" value="C:delta DNA polymerase complex"/>
    <property type="evidence" value="ECO:0007669"/>
    <property type="project" value="TreeGrafter"/>
</dbReference>
<comment type="similarity">
    <text evidence="1">Belongs to the DNA polymerase delta/II small subunit family.</text>
</comment>
<gene>
    <name evidence="6" type="ORF">CDCA_CDCA11G3240</name>
</gene>
<evidence type="ECO:0000313" key="6">
    <source>
        <dbReference type="EMBL" id="KAK4537215.1"/>
    </source>
</evidence>
<dbReference type="Proteomes" id="UP001301350">
    <property type="component" value="Unassembled WGS sequence"/>
</dbReference>
<dbReference type="InterPro" id="IPR007185">
    <property type="entry name" value="DNA_pol_a/d/e_bsu"/>
</dbReference>
<dbReference type="Pfam" id="PF18018">
    <property type="entry name" value="DNA_pol_D_N"/>
    <property type="match status" value="1"/>
</dbReference>
<feature type="region of interest" description="Disordered" evidence="3">
    <location>
        <begin position="171"/>
        <end position="191"/>
    </location>
</feature>
<dbReference type="InterPro" id="IPR040663">
    <property type="entry name" value="DNA_pol_D_N"/>
</dbReference>
<keyword evidence="7" id="KW-1185">Reference proteome</keyword>
<dbReference type="Pfam" id="PF04042">
    <property type="entry name" value="DNA_pol_E_B"/>
    <property type="match status" value="1"/>
</dbReference>
<reference evidence="6 7" key="1">
    <citation type="submission" date="2022-07" db="EMBL/GenBank/DDBJ databases">
        <title>Genome-wide signatures of adaptation to extreme environments.</title>
        <authorList>
            <person name="Cho C.H."/>
            <person name="Yoon H.S."/>
        </authorList>
    </citation>
    <scope>NUCLEOTIDE SEQUENCE [LARGE SCALE GENOMIC DNA]</scope>
    <source>
        <strain evidence="6 7">DBV 063 E5</strain>
    </source>
</reference>
<dbReference type="PANTHER" id="PTHR10416">
    <property type="entry name" value="DNA POLYMERASE DELTA SUBUNIT 2"/>
    <property type="match status" value="1"/>
</dbReference>
<dbReference type="EMBL" id="JANCYW010000011">
    <property type="protein sequence ID" value="KAK4537215.1"/>
    <property type="molecule type" value="Genomic_DNA"/>
</dbReference>
<feature type="compositionally biased region" description="Pro residues" evidence="3">
    <location>
        <begin position="173"/>
        <end position="184"/>
    </location>
</feature>
<evidence type="ECO:0000313" key="7">
    <source>
        <dbReference type="Proteomes" id="UP001301350"/>
    </source>
</evidence>
<organism evidence="6 7">
    <name type="scientific">Cyanidium caldarium</name>
    <name type="common">Red alga</name>
    <dbReference type="NCBI Taxonomy" id="2771"/>
    <lineage>
        <taxon>Eukaryota</taxon>
        <taxon>Rhodophyta</taxon>
        <taxon>Bangiophyceae</taxon>
        <taxon>Cyanidiales</taxon>
        <taxon>Cyanidiaceae</taxon>
        <taxon>Cyanidium</taxon>
    </lineage>
</organism>
<comment type="caution">
    <text evidence="6">The sequence shown here is derived from an EMBL/GenBank/DDBJ whole genome shotgun (WGS) entry which is preliminary data.</text>
</comment>
<dbReference type="AlphaFoldDB" id="A0AAV9IY08"/>
<evidence type="ECO:0000259" key="5">
    <source>
        <dbReference type="Pfam" id="PF18018"/>
    </source>
</evidence>
<evidence type="ECO:0000259" key="4">
    <source>
        <dbReference type="Pfam" id="PF04042"/>
    </source>
</evidence>
<accession>A0AAV9IY08</accession>
<evidence type="ECO:0000256" key="2">
    <source>
        <dbReference type="ARBA" id="ARBA00022705"/>
    </source>
</evidence>
<dbReference type="PANTHER" id="PTHR10416:SF0">
    <property type="entry name" value="DNA POLYMERASE DELTA SUBUNIT 2"/>
    <property type="match status" value="1"/>
</dbReference>
<feature type="domain" description="DNA polymerase delta subunit OB-fold" evidence="5">
    <location>
        <begin position="45"/>
        <end position="168"/>
    </location>
</feature>
<protein>
    <recommendedName>
        <fullName evidence="8">DNA polymerase delta small subunit</fullName>
    </recommendedName>
</protein>
<proteinExistence type="inferred from homology"/>
<dbReference type="Gene3D" id="3.60.21.50">
    <property type="match status" value="1"/>
</dbReference>
<evidence type="ECO:0008006" key="8">
    <source>
        <dbReference type="Google" id="ProtNLM"/>
    </source>
</evidence>
<keyword evidence="2" id="KW-0235">DNA replication</keyword>
<dbReference type="GO" id="GO:0006271">
    <property type="term" value="P:DNA strand elongation involved in DNA replication"/>
    <property type="evidence" value="ECO:0007669"/>
    <property type="project" value="TreeGrafter"/>
</dbReference>
<dbReference type="GO" id="GO:0003677">
    <property type="term" value="F:DNA binding"/>
    <property type="evidence" value="ECO:0007669"/>
    <property type="project" value="InterPro"/>
</dbReference>